<evidence type="ECO:0000259" key="12">
    <source>
        <dbReference type="PROSITE" id="PS50157"/>
    </source>
</evidence>
<evidence type="ECO:0000256" key="8">
    <source>
        <dbReference type="ARBA" id="ARBA00023204"/>
    </source>
</evidence>
<dbReference type="PROSITE" id="PS00028">
    <property type="entry name" value="ZINC_FINGER_C2H2_1"/>
    <property type="match status" value="1"/>
</dbReference>
<keyword evidence="6" id="KW-0862">Zinc</keyword>
<comment type="caution">
    <text evidence="14">The sequence shown here is derived from an EMBL/GenBank/DDBJ whole genome shotgun (WGS) entry which is preliminary data.</text>
</comment>
<organism evidence="14 15">
    <name type="scientific">Paragonimus westermani</name>
    <dbReference type="NCBI Taxonomy" id="34504"/>
    <lineage>
        <taxon>Eukaryota</taxon>
        <taxon>Metazoa</taxon>
        <taxon>Spiralia</taxon>
        <taxon>Lophotrochozoa</taxon>
        <taxon>Platyhelminthes</taxon>
        <taxon>Trematoda</taxon>
        <taxon>Digenea</taxon>
        <taxon>Plagiorchiida</taxon>
        <taxon>Troglotremata</taxon>
        <taxon>Troglotrematidae</taxon>
        <taxon>Paragonimus</taxon>
    </lineage>
</organism>
<dbReference type="GO" id="GO:1990165">
    <property type="term" value="F:single-strand break-containing DNA binding"/>
    <property type="evidence" value="ECO:0007669"/>
    <property type="project" value="TreeGrafter"/>
</dbReference>
<keyword evidence="4 10" id="KW-0863">Zinc-finger</keyword>
<gene>
    <name evidence="14" type="ORF">P879_06898</name>
</gene>
<evidence type="ECO:0000256" key="1">
    <source>
        <dbReference type="ARBA" id="ARBA00004123"/>
    </source>
</evidence>
<dbReference type="AlphaFoldDB" id="A0A8T0D370"/>
<dbReference type="GO" id="GO:0030983">
    <property type="term" value="F:mismatched DNA binding"/>
    <property type="evidence" value="ECO:0007669"/>
    <property type="project" value="TreeGrafter"/>
</dbReference>
<evidence type="ECO:0000256" key="9">
    <source>
        <dbReference type="ARBA" id="ARBA00023242"/>
    </source>
</evidence>
<dbReference type="InterPro" id="IPR036265">
    <property type="entry name" value="HIT-like_sf"/>
</dbReference>
<name>A0A8T0D370_9TREM</name>
<reference evidence="14 15" key="1">
    <citation type="submission" date="2019-07" db="EMBL/GenBank/DDBJ databases">
        <title>Annotation for the trematode Paragonimus westermani.</title>
        <authorList>
            <person name="Choi Y.-J."/>
        </authorList>
    </citation>
    <scope>NUCLEOTIDE SEQUENCE [LARGE SCALE GENOMIC DNA]</scope>
    <source>
        <strain evidence="14">180907_Pwestermani</strain>
    </source>
</reference>
<dbReference type="InterPro" id="IPR011146">
    <property type="entry name" value="HIT-like"/>
</dbReference>
<evidence type="ECO:0000256" key="2">
    <source>
        <dbReference type="ARBA" id="ARBA00022723"/>
    </source>
</evidence>
<dbReference type="Proteomes" id="UP000699462">
    <property type="component" value="Unassembled WGS sequence"/>
</dbReference>
<dbReference type="OrthoDB" id="3512845at2759"/>
<dbReference type="GO" id="GO:0033699">
    <property type="term" value="F:DNA 5'-adenosine monophosphate hydrolase activity"/>
    <property type="evidence" value="ECO:0007669"/>
    <property type="project" value="TreeGrafter"/>
</dbReference>
<dbReference type="InterPro" id="IPR013087">
    <property type="entry name" value="Znf_C2H2_type"/>
</dbReference>
<dbReference type="InterPro" id="IPR019808">
    <property type="entry name" value="Histidine_triad_CS"/>
</dbReference>
<dbReference type="PROSITE" id="PS51084">
    <property type="entry name" value="HIT_2"/>
    <property type="match status" value="1"/>
</dbReference>
<evidence type="ECO:0000256" key="11">
    <source>
        <dbReference type="PROSITE-ProRule" id="PRU00464"/>
    </source>
</evidence>
<dbReference type="Pfam" id="PF16278">
    <property type="entry name" value="zf-C2HE"/>
    <property type="match status" value="1"/>
</dbReference>
<dbReference type="SUPFAM" id="SSF54197">
    <property type="entry name" value="HIT-like"/>
    <property type="match status" value="1"/>
</dbReference>
<feature type="domain" description="HIT" evidence="13">
    <location>
        <begin position="56"/>
        <end position="158"/>
    </location>
</feature>
<dbReference type="EMBL" id="JTDF01021087">
    <property type="protein sequence ID" value="KAF8562313.1"/>
    <property type="molecule type" value="Genomic_DNA"/>
</dbReference>
<comment type="subcellular location">
    <subcellularLocation>
        <location evidence="1">Nucleus</location>
    </subcellularLocation>
</comment>
<evidence type="ECO:0000256" key="5">
    <source>
        <dbReference type="ARBA" id="ARBA00022801"/>
    </source>
</evidence>
<proteinExistence type="predicted"/>
<keyword evidence="5" id="KW-0378">Hydrolase</keyword>
<dbReference type="GO" id="GO:0008270">
    <property type="term" value="F:zinc ion binding"/>
    <property type="evidence" value="ECO:0007669"/>
    <property type="project" value="UniProtKB-KW"/>
</dbReference>
<dbReference type="GO" id="GO:0003697">
    <property type="term" value="F:single-stranded DNA binding"/>
    <property type="evidence" value="ECO:0007669"/>
    <property type="project" value="TreeGrafter"/>
</dbReference>
<dbReference type="SMART" id="SM00355">
    <property type="entry name" value="ZnF_C2H2"/>
    <property type="match status" value="1"/>
</dbReference>
<dbReference type="PROSITE" id="PS50157">
    <property type="entry name" value="ZINC_FINGER_C2H2_2"/>
    <property type="match status" value="1"/>
</dbReference>
<keyword evidence="9" id="KW-0539">Nucleus</keyword>
<protein>
    <recommendedName>
        <fullName evidence="16">Aprataxin</fullName>
    </recommendedName>
</protein>
<evidence type="ECO:0000256" key="4">
    <source>
        <dbReference type="ARBA" id="ARBA00022771"/>
    </source>
</evidence>
<evidence type="ECO:0000313" key="14">
    <source>
        <dbReference type="EMBL" id="KAF8562313.1"/>
    </source>
</evidence>
<keyword evidence="8" id="KW-0234">DNA repair</keyword>
<dbReference type="InterPro" id="IPR032566">
    <property type="entry name" value="Znf-C2HE"/>
</dbReference>
<dbReference type="Gene3D" id="3.30.428.10">
    <property type="entry name" value="HIT-like"/>
    <property type="match status" value="1"/>
</dbReference>
<dbReference type="PROSITE" id="PS00892">
    <property type="entry name" value="HIT_1"/>
    <property type="match status" value="1"/>
</dbReference>
<dbReference type="PANTHER" id="PTHR12486:SF4">
    <property type="entry name" value="APRATAXIN"/>
    <property type="match status" value="1"/>
</dbReference>
<keyword evidence="15" id="KW-1185">Reference proteome</keyword>
<evidence type="ECO:0000259" key="13">
    <source>
        <dbReference type="PROSITE" id="PS51084"/>
    </source>
</evidence>
<dbReference type="FunFam" id="3.30.428.10:FF:000004">
    <property type="entry name" value="aprataxin isoform X2"/>
    <property type="match status" value="1"/>
</dbReference>
<keyword evidence="7" id="KW-0238">DNA-binding</keyword>
<comment type="caution">
    <text evidence="11">Lacks conserved residue(s) required for the propagation of feature annotation.</text>
</comment>
<keyword evidence="2" id="KW-0479">Metal-binding</keyword>
<dbReference type="PANTHER" id="PTHR12486">
    <property type="entry name" value="APRATAXIN-RELATED"/>
    <property type="match status" value="1"/>
</dbReference>
<evidence type="ECO:0000313" key="15">
    <source>
        <dbReference type="Proteomes" id="UP000699462"/>
    </source>
</evidence>
<dbReference type="GO" id="GO:0005634">
    <property type="term" value="C:nucleus"/>
    <property type="evidence" value="ECO:0007669"/>
    <property type="project" value="UniProtKB-SubCell"/>
</dbReference>
<feature type="domain" description="C2H2-type" evidence="12">
    <location>
        <begin position="204"/>
        <end position="226"/>
    </location>
</feature>
<evidence type="ECO:0000256" key="6">
    <source>
        <dbReference type="ARBA" id="ARBA00022833"/>
    </source>
</evidence>
<accession>A0A8T0D370</accession>
<evidence type="ECO:0008006" key="16">
    <source>
        <dbReference type="Google" id="ProtNLM"/>
    </source>
</evidence>
<evidence type="ECO:0000256" key="3">
    <source>
        <dbReference type="ARBA" id="ARBA00022763"/>
    </source>
</evidence>
<sequence>MTSERAKTAIGTFPATSRSVEKPKNCLRQLKKTKSADSTKQCITTSLPTKVSSWVSSQLLQAMKIPALVIKKSELWTAIRDRYPKAKHHFLILPNQSIPRLTDVTIEHLPLLQSMHQAAEELALSFAPNDFQIGYHSVPSMLQLHLHVISTDFCSPCLKTKKHWNSFNTDFFIPSNVFMQMVQQGDHLKIPHDPKYGLYLKQELRCHKCPVSFRTMPQLKAHLKIHFVTEVGSGSATQA</sequence>
<dbReference type="GO" id="GO:0000012">
    <property type="term" value="P:single strand break repair"/>
    <property type="evidence" value="ECO:0007669"/>
    <property type="project" value="TreeGrafter"/>
</dbReference>
<evidence type="ECO:0000256" key="7">
    <source>
        <dbReference type="ARBA" id="ARBA00023125"/>
    </source>
</evidence>
<evidence type="ECO:0000256" key="10">
    <source>
        <dbReference type="PROSITE-ProRule" id="PRU00042"/>
    </source>
</evidence>
<dbReference type="Pfam" id="PF11969">
    <property type="entry name" value="DcpS_C"/>
    <property type="match status" value="1"/>
</dbReference>
<dbReference type="GO" id="GO:0003725">
    <property type="term" value="F:double-stranded RNA binding"/>
    <property type="evidence" value="ECO:0007669"/>
    <property type="project" value="TreeGrafter"/>
</dbReference>
<keyword evidence="3" id="KW-0227">DNA damage</keyword>